<dbReference type="EMBL" id="KV441470">
    <property type="protein sequence ID" value="OAG25263.1"/>
    <property type="molecule type" value="Genomic_DNA"/>
</dbReference>
<dbReference type="InterPro" id="IPR001841">
    <property type="entry name" value="Znf_RING"/>
</dbReference>
<proteinExistence type="predicted"/>
<keyword evidence="1" id="KW-0479">Metal-binding</keyword>
<evidence type="ECO:0000256" key="2">
    <source>
        <dbReference type="SAM" id="Coils"/>
    </source>
</evidence>
<keyword evidence="1" id="KW-0863">Zinc-finger</keyword>
<dbReference type="RefSeq" id="XP_018390684.1">
    <property type="nucleotide sequence ID" value="XM_018527447.1"/>
</dbReference>
<evidence type="ECO:0000256" key="1">
    <source>
        <dbReference type="PROSITE-ProRule" id="PRU00175"/>
    </source>
</evidence>
<keyword evidence="2" id="KW-0175">Coiled coil</keyword>
<feature type="compositionally biased region" description="Polar residues" evidence="3">
    <location>
        <begin position="273"/>
        <end position="287"/>
    </location>
</feature>
<feature type="compositionally biased region" description="Polar residues" evidence="3">
    <location>
        <begin position="329"/>
        <end position="338"/>
    </location>
</feature>
<dbReference type="SUPFAM" id="SSF57850">
    <property type="entry name" value="RING/U-box"/>
    <property type="match status" value="1"/>
</dbReference>
<dbReference type="OMA" id="HRIGSMC"/>
<evidence type="ECO:0000259" key="4">
    <source>
        <dbReference type="PROSITE" id="PS50089"/>
    </source>
</evidence>
<feature type="coiled-coil region" evidence="2">
    <location>
        <begin position="437"/>
        <end position="468"/>
    </location>
</feature>
<dbReference type="AlphaFoldDB" id="A0A177DZX0"/>
<dbReference type="Pfam" id="PF13639">
    <property type="entry name" value="zf-RING_2"/>
    <property type="match status" value="1"/>
</dbReference>
<sequence>MNAATFVRNHTTHDNDLPHHDECPICLDDYTSEQCLRITNIPECSHHIGANCLDDMLRSHSHEEKRCPLCRAVWIPARSLTIPLDAQNLSASQRMAGMFAGLDGIGADITSQQLGTRRDFGNDDDIPQQHARRLRRELLSPADRYGSRALREEQQRAPIVIDSDSDDADYYTHVQNFEDFRRDLADIRNRAPYRQVSRSSRRRRVADRTGNDRNINGSSNEGANSNSNSDNAPVPRGLRRVNTSTRGVTDVIAAGAFNRFLNNRRALNPFRPTTENNITTPSALTGNTLGGRRRETEREDEQYREDRHLRTAGSSPPQEFANRCRLTEEQQASNQQHTPGFESPPPHQPNAGSRRTNIPHAHLSGSNTPETPIDIDMTADELIDLSANQPLPAHGAVRSRQLDLREGNLNRREQAMTMRQTILARREVDLIARETRVDELMRVVRRHQEEGEELLRRHGEEIAELLNQESYEGSE</sequence>
<evidence type="ECO:0000313" key="5">
    <source>
        <dbReference type="EMBL" id="OAG25263.1"/>
    </source>
</evidence>
<keyword evidence="6" id="KW-1185">Reference proteome</keyword>
<dbReference type="Gene3D" id="3.30.40.10">
    <property type="entry name" value="Zinc/RING finger domain, C3HC4 (zinc finger)"/>
    <property type="match status" value="1"/>
</dbReference>
<accession>A0A177DZX0</accession>
<reference evidence="5 6" key="1">
    <citation type="submission" date="2016-05" db="EMBL/GenBank/DDBJ databases">
        <title>Comparative analysis of secretome profiles of manganese(II)-oxidizing ascomycete fungi.</title>
        <authorList>
            <consortium name="DOE Joint Genome Institute"/>
            <person name="Zeiner C.A."/>
            <person name="Purvine S.O."/>
            <person name="Zink E.M."/>
            <person name="Wu S."/>
            <person name="Pasa-Tolic L."/>
            <person name="Chaput D.L."/>
            <person name="Haridas S."/>
            <person name="Grigoriev I.V."/>
            <person name="Santelli C.M."/>
            <person name="Hansel C.M."/>
        </authorList>
    </citation>
    <scope>NUCLEOTIDE SEQUENCE [LARGE SCALE GENOMIC DNA]</scope>
    <source>
        <strain evidence="5 6">SRC1lrK2f</strain>
    </source>
</reference>
<evidence type="ECO:0000256" key="3">
    <source>
        <dbReference type="SAM" id="MobiDB-lite"/>
    </source>
</evidence>
<feature type="region of interest" description="Disordered" evidence="3">
    <location>
        <begin position="268"/>
        <end position="371"/>
    </location>
</feature>
<dbReference type="Proteomes" id="UP000077248">
    <property type="component" value="Unassembled WGS sequence"/>
</dbReference>
<dbReference type="GO" id="GO:0008270">
    <property type="term" value="F:zinc ion binding"/>
    <property type="evidence" value="ECO:0007669"/>
    <property type="project" value="UniProtKB-KW"/>
</dbReference>
<feature type="domain" description="RING-type" evidence="4">
    <location>
        <begin position="23"/>
        <end position="71"/>
    </location>
</feature>
<dbReference type="STRING" id="5599.A0A177DZX0"/>
<dbReference type="VEuPathDB" id="FungiDB:CC77DRAFT_1046568"/>
<evidence type="ECO:0000313" key="6">
    <source>
        <dbReference type="Proteomes" id="UP000077248"/>
    </source>
</evidence>
<name>A0A177DZX0_ALTAL</name>
<feature type="compositionally biased region" description="Low complexity" evidence="3">
    <location>
        <begin position="214"/>
        <end position="232"/>
    </location>
</feature>
<protein>
    <recommendedName>
        <fullName evidence="4">RING-type domain-containing protein</fullName>
    </recommendedName>
</protein>
<dbReference type="PROSITE" id="PS50089">
    <property type="entry name" value="ZF_RING_2"/>
    <property type="match status" value="1"/>
</dbReference>
<dbReference type="KEGG" id="aalt:CC77DRAFT_1046568"/>
<feature type="region of interest" description="Disordered" evidence="3">
    <location>
        <begin position="191"/>
        <end position="243"/>
    </location>
</feature>
<dbReference type="GeneID" id="29113041"/>
<keyword evidence="1" id="KW-0862">Zinc</keyword>
<gene>
    <name evidence="5" type="ORF">CC77DRAFT_1046568</name>
</gene>
<dbReference type="InterPro" id="IPR013083">
    <property type="entry name" value="Znf_RING/FYVE/PHD"/>
</dbReference>
<organism evidence="5 6">
    <name type="scientific">Alternaria alternata</name>
    <name type="common">Alternaria rot fungus</name>
    <name type="synonym">Torula alternata</name>
    <dbReference type="NCBI Taxonomy" id="5599"/>
    <lineage>
        <taxon>Eukaryota</taxon>
        <taxon>Fungi</taxon>
        <taxon>Dikarya</taxon>
        <taxon>Ascomycota</taxon>
        <taxon>Pezizomycotina</taxon>
        <taxon>Dothideomycetes</taxon>
        <taxon>Pleosporomycetidae</taxon>
        <taxon>Pleosporales</taxon>
        <taxon>Pleosporineae</taxon>
        <taxon>Pleosporaceae</taxon>
        <taxon>Alternaria</taxon>
        <taxon>Alternaria sect. Alternaria</taxon>
        <taxon>Alternaria alternata complex</taxon>
    </lineage>
</organism>